<reference evidence="2 5" key="2">
    <citation type="submission" date="2020-11" db="EMBL/GenBank/DDBJ databases">
        <title>Enhanced detection system for hospital associated transmission using whole genome sequencing surveillance.</title>
        <authorList>
            <person name="Harrison L.H."/>
            <person name="Van Tyne D."/>
            <person name="Marsh J.W."/>
            <person name="Griffith M.P."/>
            <person name="Snyder D.J."/>
            <person name="Cooper V.S."/>
            <person name="Mustapha M."/>
        </authorList>
    </citation>
    <scope>NUCLEOTIDE SEQUENCE [LARGE SCALE GENOMIC DNA]</scope>
    <source>
        <strain evidence="2 5">BC00020</strain>
    </source>
</reference>
<dbReference type="Pfam" id="PF06355">
    <property type="entry name" value="Aegerolysin"/>
    <property type="match status" value="1"/>
</dbReference>
<dbReference type="Gene3D" id="2.60.270.50">
    <property type="match status" value="1"/>
</dbReference>
<dbReference type="InterPro" id="IPR009413">
    <property type="entry name" value="Aegerolysin-typ"/>
</dbReference>
<evidence type="ECO:0000313" key="5">
    <source>
        <dbReference type="Proteomes" id="UP000808215"/>
    </source>
</evidence>
<dbReference type="Proteomes" id="UP000808215">
    <property type="component" value="Unassembled WGS sequence"/>
</dbReference>
<evidence type="ECO:0000313" key="4">
    <source>
        <dbReference type="Proteomes" id="UP000237632"/>
    </source>
</evidence>
<protein>
    <submittedName>
        <fullName evidence="3">Crystal protein ET79</fullName>
    </submittedName>
</protein>
<evidence type="ECO:0000256" key="1">
    <source>
        <dbReference type="ARBA" id="ARBA00010795"/>
    </source>
</evidence>
<sequence>MSARSTVVKLQNNSGNTLFLDPASINLLHGEWVTYPPEKIPDGQTGQWESDSDGFMTGTEGQLQYQFADGGGIENVRLYWDNPYVGNNGYSITVSAAGYKVGYDGGSGDNATVNFYIKKG</sequence>
<proteinExistence type="inferred from homology"/>
<dbReference type="RefSeq" id="WP_034193354.1">
    <property type="nucleotide sequence ID" value="NZ_CADFER010000019.1"/>
</dbReference>
<evidence type="ECO:0000313" key="3">
    <source>
        <dbReference type="EMBL" id="PRH38860.1"/>
    </source>
</evidence>
<gene>
    <name evidence="3" type="ORF">C6T65_29370</name>
    <name evidence="2" type="ORF">I5589_01210</name>
</gene>
<evidence type="ECO:0000313" key="2">
    <source>
        <dbReference type="EMBL" id="MBJ9685689.1"/>
    </source>
</evidence>
<accession>A0A132DIT1</accession>
<dbReference type="Proteomes" id="UP000237632">
    <property type="component" value="Unassembled WGS sequence"/>
</dbReference>
<dbReference type="EMBL" id="JADVKH010000001">
    <property type="protein sequence ID" value="MBJ9685689.1"/>
    <property type="molecule type" value="Genomic_DNA"/>
</dbReference>
<name>A0A132DIT1_BURVI</name>
<organism evidence="3 4">
    <name type="scientific">Burkholderia vietnamiensis</name>
    <dbReference type="NCBI Taxonomy" id="60552"/>
    <lineage>
        <taxon>Bacteria</taxon>
        <taxon>Pseudomonadati</taxon>
        <taxon>Pseudomonadota</taxon>
        <taxon>Betaproteobacteria</taxon>
        <taxon>Burkholderiales</taxon>
        <taxon>Burkholderiaceae</taxon>
        <taxon>Burkholderia</taxon>
        <taxon>Burkholderia cepacia complex</taxon>
    </lineage>
</organism>
<dbReference type="GO" id="GO:0019836">
    <property type="term" value="P:symbiont-mediated hemolysis of host erythrocyte"/>
    <property type="evidence" value="ECO:0007669"/>
    <property type="project" value="InterPro"/>
</dbReference>
<comment type="caution">
    <text evidence="3">The sequence shown here is derived from an EMBL/GenBank/DDBJ whole genome shotgun (WGS) entry which is preliminary data.</text>
</comment>
<comment type="similarity">
    <text evidence="1">Belongs to the aegerolysin family.</text>
</comment>
<dbReference type="EMBL" id="PVHK01000225">
    <property type="protein sequence ID" value="PRH38860.1"/>
    <property type="molecule type" value="Genomic_DNA"/>
</dbReference>
<dbReference type="AlphaFoldDB" id="A0A132DIT1"/>
<keyword evidence="5" id="KW-1185">Reference proteome</keyword>
<reference evidence="3 4" key="1">
    <citation type="submission" date="2018-03" db="EMBL/GenBank/DDBJ databases">
        <authorList>
            <person name="Nguyen K."/>
            <person name="Fouts D."/>
            <person name="Sutton G."/>
        </authorList>
    </citation>
    <scope>NUCLEOTIDE SEQUENCE [LARGE SCALE GENOMIC DNA]</scope>
    <source>
        <strain evidence="3 4">AU3578</strain>
    </source>
</reference>